<dbReference type="Proteomes" id="UP001162031">
    <property type="component" value="Unassembled WGS sequence"/>
</dbReference>
<keyword evidence="4" id="KW-0479">Metal-binding</keyword>
<proteinExistence type="predicted"/>
<dbReference type="SUPFAM" id="SSF57850">
    <property type="entry name" value="RING/U-box"/>
    <property type="match status" value="1"/>
</dbReference>
<dbReference type="Pfam" id="PF12796">
    <property type="entry name" value="Ank_2"/>
    <property type="match status" value="1"/>
</dbReference>
<dbReference type="CDD" id="cd23129">
    <property type="entry name" value="RING-HC_XBAT35-like"/>
    <property type="match status" value="1"/>
</dbReference>
<feature type="region of interest" description="Disordered" evidence="5">
    <location>
        <begin position="290"/>
        <end position="317"/>
    </location>
</feature>
<dbReference type="PROSITE" id="PS50089">
    <property type="entry name" value="ZF_RING_2"/>
    <property type="match status" value="1"/>
</dbReference>
<evidence type="ECO:0000313" key="8">
    <source>
        <dbReference type="Proteomes" id="UP001162031"/>
    </source>
</evidence>
<evidence type="ECO:0000256" key="3">
    <source>
        <dbReference type="PROSITE-ProRule" id="PRU00023"/>
    </source>
</evidence>
<evidence type="ECO:0000256" key="2">
    <source>
        <dbReference type="ARBA" id="ARBA00023043"/>
    </source>
</evidence>
<evidence type="ECO:0000313" key="7">
    <source>
        <dbReference type="EMBL" id="CAI5724049.1"/>
    </source>
</evidence>
<evidence type="ECO:0000259" key="6">
    <source>
        <dbReference type="PROSITE" id="PS50089"/>
    </source>
</evidence>
<dbReference type="InterPro" id="IPR001841">
    <property type="entry name" value="Znf_RING"/>
</dbReference>
<evidence type="ECO:0000256" key="4">
    <source>
        <dbReference type="PROSITE-ProRule" id="PRU00175"/>
    </source>
</evidence>
<feature type="compositionally biased region" description="Polar residues" evidence="5">
    <location>
        <begin position="306"/>
        <end position="317"/>
    </location>
</feature>
<keyword evidence="4" id="KW-0863">Zinc-finger</keyword>
<keyword evidence="4" id="KW-0862">Zinc</keyword>
<sequence>MGNAASWLTQSLCPEEQALWVAAKSGDLVTLRQGLERLTPETRVHAEWRDPVYGYSPLANACSQGHFHCAQTLLAYGVNCNVRDSQGNTPLHIATSCGKSEIVRLLLETPAVDCFAKTSVKAQTALDIARQGYKASDGRELQFIQCVEHIEKKLCLYSGWLYERSDNFLSIASGISSLDSWKKRYAMALQTGARDVIEIDLFPMKPGERRPPVPSLELIYRKSDGIQESDDATWLNRKEFRMSLKVSRKLGSSRASAVQSMDFAAANQGELVAWKTFLATLQVNTPARSITTASRDDDSRRAHSSQPVTCCVSSSSPTEAAMLQEQRDLKRALQLSLEEARRQSRIQSSPSAPPPSDTMLETLNSSATVVGPDGVEIVQLLRDDGLAVADRTLSPAVAPNSPVKSAFGQNAEAQRDDECVICFDGPQEAVCVPCGHNAVCMGCAQELLDTTRLCPVCRQQVREVIRLYRV</sequence>
<keyword evidence="2 3" id="KW-0040">ANK repeat</keyword>
<keyword evidence="8" id="KW-1185">Reference proteome</keyword>
<feature type="repeat" description="ANK" evidence="3">
    <location>
        <begin position="53"/>
        <end position="85"/>
    </location>
</feature>
<dbReference type="Gene3D" id="3.30.40.10">
    <property type="entry name" value="Zinc/RING finger domain, C3HC4 (zinc finger)"/>
    <property type="match status" value="1"/>
</dbReference>
<comment type="caution">
    <text evidence="7">The sequence shown here is derived from an EMBL/GenBank/DDBJ whole genome shotgun (WGS) entry which is preliminary data.</text>
</comment>
<dbReference type="Pfam" id="PF13920">
    <property type="entry name" value="zf-C3HC4_3"/>
    <property type="match status" value="1"/>
</dbReference>
<evidence type="ECO:0000256" key="1">
    <source>
        <dbReference type="ARBA" id="ARBA00022737"/>
    </source>
</evidence>
<feature type="repeat" description="ANK" evidence="3">
    <location>
        <begin position="86"/>
        <end position="111"/>
    </location>
</feature>
<dbReference type="GO" id="GO:0008270">
    <property type="term" value="F:zinc ion binding"/>
    <property type="evidence" value="ECO:0007669"/>
    <property type="project" value="UniProtKB-KW"/>
</dbReference>
<dbReference type="SMART" id="SM00248">
    <property type="entry name" value="ANK"/>
    <property type="match status" value="2"/>
</dbReference>
<dbReference type="PROSITE" id="PS50088">
    <property type="entry name" value="ANK_REPEAT"/>
    <property type="match status" value="2"/>
</dbReference>
<dbReference type="PANTHER" id="PTHR24166:SF45">
    <property type="entry name" value="E3 UBIQUITIN-PROTEIN LIGASE XBAT35"/>
    <property type="match status" value="1"/>
</dbReference>
<dbReference type="EMBL" id="CANTFL010000545">
    <property type="protein sequence ID" value="CAI5724049.1"/>
    <property type="molecule type" value="Genomic_DNA"/>
</dbReference>
<feature type="region of interest" description="Disordered" evidence="5">
    <location>
        <begin position="339"/>
        <end position="359"/>
    </location>
</feature>
<dbReference type="InterPro" id="IPR002110">
    <property type="entry name" value="Ankyrin_rpt"/>
</dbReference>
<dbReference type="Gene3D" id="1.25.40.20">
    <property type="entry name" value="Ankyrin repeat-containing domain"/>
    <property type="match status" value="1"/>
</dbReference>
<reference evidence="7" key="1">
    <citation type="submission" date="2022-12" db="EMBL/GenBank/DDBJ databases">
        <authorList>
            <person name="Webb A."/>
        </authorList>
    </citation>
    <scope>NUCLEOTIDE SEQUENCE</scope>
    <source>
        <strain evidence="7">Hp1</strain>
    </source>
</reference>
<dbReference type="SUPFAM" id="SSF48403">
    <property type="entry name" value="Ankyrin repeat"/>
    <property type="match status" value="1"/>
</dbReference>
<name>A0AAV0TLW2_HYABA</name>
<dbReference type="PROSITE" id="PS50297">
    <property type="entry name" value="ANK_REP_REGION"/>
    <property type="match status" value="2"/>
</dbReference>
<dbReference type="InterPro" id="IPR013083">
    <property type="entry name" value="Znf_RING/FYVE/PHD"/>
</dbReference>
<evidence type="ECO:0000256" key="5">
    <source>
        <dbReference type="SAM" id="MobiDB-lite"/>
    </source>
</evidence>
<accession>A0AAV0TLW2</accession>
<dbReference type="SMART" id="SM00184">
    <property type="entry name" value="RING"/>
    <property type="match status" value="1"/>
</dbReference>
<organism evidence="7 8">
    <name type="scientific">Hyaloperonospora brassicae</name>
    <name type="common">Brassica downy mildew</name>
    <name type="synonym">Peronospora brassicae</name>
    <dbReference type="NCBI Taxonomy" id="162125"/>
    <lineage>
        <taxon>Eukaryota</taxon>
        <taxon>Sar</taxon>
        <taxon>Stramenopiles</taxon>
        <taxon>Oomycota</taxon>
        <taxon>Peronosporomycetes</taxon>
        <taxon>Peronosporales</taxon>
        <taxon>Peronosporaceae</taxon>
        <taxon>Hyaloperonospora</taxon>
    </lineage>
</organism>
<dbReference type="InterPro" id="IPR050889">
    <property type="entry name" value="Dendritic_Spine_Reg/Scaffold"/>
</dbReference>
<protein>
    <recommendedName>
        <fullName evidence="6">RING-type domain-containing protein</fullName>
    </recommendedName>
</protein>
<keyword evidence="1" id="KW-0677">Repeat</keyword>
<dbReference type="InterPro" id="IPR036770">
    <property type="entry name" value="Ankyrin_rpt-contain_sf"/>
</dbReference>
<gene>
    <name evidence="7" type="ORF">HBR001_LOCUS3264</name>
</gene>
<dbReference type="AlphaFoldDB" id="A0AAV0TLW2"/>
<feature type="domain" description="RING-type" evidence="6">
    <location>
        <begin position="419"/>
        <end position="458"/>
    </location>
</feature>
<dbReference type="PANTHER" id="PTHR24166">
    <property type="entry name" value="ROLLING PEBBLES, ISOFORM B"/>
    <property type="match status" value="1"/>
</dbReference>